<keyword evidence="1" id="KW-0812">Transmembrane</keyword>
<sequence length="372" mass="42414">MIYQELKRRLFTRFVILSIIGILFLTAGLNAILIGGEKNLPEVLKEEAIYSGEMTEDKLWLALSKVRDEKSDQIRYTSLVSFIYGLVASYPGVLYTEIRIKDFPDAYAKDFYQCWRKKSMALIEKIPQKYQAKALTELNKVKTPFIKYPGSYYWSIALDNLQVIYVVILFMVTFFAAATYSDSMEDGSMEIIYATKLGKKMMGVRLLPVIIYSLLLTLVATLGTMLILGSATGFQALKSSLKVIALFSIGNFTLRDGIILMFVSEILGVLALTTIMGWISYKAEKTTLATSIGIAMNIFYIIMAFFIKIPWKFFRFILNALPMASSQIIYEIPGFRFGMWIWRPYAVMINMILMFIVFGILLSHAICRKKIL</sequence>
<comment type="caution">
    <text evidence="2">The sequence shown here is derived from an EMBL/GenBank/DDBJ whole genome shotgun (WGS) entry which is preliminary data.</text>
</comment>
<feature type="transmembrane region" description="Helical" evidence="1">
    <location>
        <begin position="287"/>
        <end position="306"/>
    </location>
</feature>
<evidence type="ECO:0000313" key="3">
    <source>
        <dbReference type="Proteomes" id="UP000563151"/>
    </source>
</evidence>
<accession>A0A923EAX9</accession>
<gene>
    <name evidence="2" type="ORF">HGG79_19280</name>
</gene>
<feature type="transmembrane region" description="Helical" evidence="1">
    <location>
        <begin position="163"/>
        <end position="180"/>
    </location>
</feature>
<dbReference type="EMBL" id="JAAZWO010000039">
    <property type="protein sequence ID" value="MBC2399887.1"/>
    <property type="molecule type" value="Genomic_DNA"/>
</dbReference>
<feature type="transmembrane region" description="Helical" evidence="1">
    <location>
        <begin position="258"/>
        <end position="281"/>
    </location>
</feature>
<keyword evidence="1" id="KW-0472">Membrane</keyword>
<feature type="transmembrane region" description="Helical" evidence="1">
    <location>
        <begin position="12"/>
        <end position="34"/>
    </location>
</feature>
<dbReference type="RefSeq" id="WP_173679978.1">
    <property type="nucleotide sequence ID" value="NZ_JABTAX010000001.1"/>
</dbReference>
<keyword evidence="3" id="KW-1185">Reference proteome</keyword>
<dbReference type="AlphaFoldDB" id="A0A923EAX9"/>
<protein>
    <submittedName>
        <fullName evidence="2">Uncharacterized protein</fullName>
    </submittedName>
</protein>
<proteinExistence type="predicted"/>
<dbReference type="Proteomes" id="UP000563151">
    <property type="component" value="Unassembled WGS sequence"/>
</dbReference>
<feature type="transmembrane region" description="Helical" evidence="1">
    <location>
        <begin position="209"/>
        <end position="237"/>
    </location>
</feature>
<keyword evidence="1" id="KW-1133">Transmembrane helix</keyword>
<evidence type="ECO:0000313" key="2">
    <source>
        <dbReference type="EMBL" id="MBC2399887.1"/>
    </source>
</evidence>
<organism evidence="2 3">
    <name type="scientific">Clostridium tetanomorphum</name>
    <dbReference type="NCBI Taxonomy" id="1553"/>
    <lineage>
        <taxon>Bacteria</taxon>
        <taxon>Bacillati</taxon>
        <taxon>Bacillota</taxon>
        <taxon>Clostridia</taxon>
        <taxon>Eubacteriales</taxon>
        <taxon>Clostridiaceae</taxon>
        <taxon>Clostridium</taxon>
    </lineage>
</organism>
<evidence type="ECO:0000256" key="1">
    <source>
        <dbReference type="SAM" id="Phobius"/>
    </source>
</evidence>
<feature type="transmembrane region" description="Helical" evidence="1">
    <location>
        <begin position="342"/>
        <end position="362"/>
    </location>
</feature>
<reference evidence="2 3" key="1">
    <citation type="submission" date="2020-04" db="EMBL/GenBank/DDBJ databases">
        <title>Genomic insights into acetone-butanol-ethanol (ABE) fermentation by sequencing solventogenic clostridia strains.</title>
        <authorList>
            <person name="Brown S."/>
        </authorList>
    </citation>
    <scope>NUCLEOTIDE SEQUENCE [LARGE SCALE GENOMIC DNA]</scope>
    <source>
        <strain evidence="2 3">DJ011</strain>
    </source>
</reference>
<name>A0A923EAX9_CLOTT</name>